<proteinExistence type="predicted"/>
<dbReference type="EMBL" id="JBHPEI010000041">
    <property type="protein sequence ID" value="MFC1799896.1"/>
    <property type="molecule type" value="Genomic_DNA"/>
</dbReference>
<name>A0ABV6YPA6_UNCEI</name>
<protein>
    <submittedName>
        <fullName evidence="1">DUF1028 domain-containing protein</fullName>
    </submittedName>
</protein>
<dbReference type="Proteomes" id="UP001594288">
    <property type="component" value="Unassembled WGS sequence"/>
</dbReference>
<dbReference type="NCBIfam" id="NF047558">
    <property type="entry name" value="TPR_END_plus"/>
    <property type="match status" value="1"/>
</dbReference>
<dbReference type="InterPro" id="IPR029055">
    <property type="entry name" value="Ntn_hydrolases_N"/>
</dbReference>
<dbReference type="SUPFAM" id="SSF48452">
    <property type="entry name" value="TPR-like"/>
    <property type="match status" value="1"/>
</dbReference>
<accession>A0ABV6YPA6</accession>
<dbReference type="InterPro" id="IPR011990">
    <property type="entry name" value="TPR-like_helical_dom_sf"/>
</dbReference>
<evidence type="ECO:0000313" key="2">
    <source>
        <dbReference type="Proteomes" id="UP001594288"/>
    </source>
</evidence>
<dbReference type="Pfam" id="PF14559">
    <property type="entry name" value="TPR_19"/>
    <property type="match status" value="1"/>
</dbReference>
<dbReference type="Gene3D" id="1.25.40.10">
    <property type="entry name" value="Tetratricopeptide repeat domain"/>
    <property type="match status" value="1"/>
</dbReference>
<dbReference type="Pfam" id="PF06267">
    <property type="entry name" value="DUF1028"/>
    <property type="match status" value="1"/>
</dbReference>
<reference evidence="1 2" key="1">
    <citation type="submission" date="2024-09" db="EMBL/GenBank/DDBJ databases">
        <authorList>
            <person name="D'Angelo T."/>
        </authorList>
    </citation>
    <scope>NUCLEOTIDE SEQUENCE [LARGE SCALE GENOMIC DNA]</scope>
    <source>
        <strain evidence="1">SAG AM-311-F02</strain>
    </source>
</reference>
<feature type="non-terminal residue" evidence="1">
    <location>
        <position position="1"/>
    </location>
</feature>
<dbReference type="PANTHER" id="PTHR39328">
    <property type="entry name" value="BLL2871 PROTEIN"/>
    <property type="match status" value="1"/>
</dbReference>
<evidence type="ECO:0000313" key="1">
    <source>
        <dbReference type="EMBL" id="MFC1799896.1"/>
    </source>
</evidence>
<dbReference type="InterPro" id="IPR010430">
    <property type="entry name" value="DUF1028"/>
</dbReference>
<comment type="caution">
    <text evidence="1">The sequence shown here is derived from an EMBL/GenBank/DDBJ whole genome shotgun (WGS) entry which is preliminary data.</text>
</comment>
<gene>
    <name evidence="1" type="ORF">ACFL2Z_03190</name>
</gene>
<keyword evidence="2" id="KW-1185">Reference proteome</keyword>
<organism evidence="1 2">
    <name type="scientific">Eiseniibacteriota bacterium</name>
    <dbReference type="NCBI Taxonomy" id="2212470"/>
    <lineage>
        <taxon>Bacteria</taxon>
        <taxon>Candidatus Eiseniibacteriota</taxon>
    </lineage>
</organism>
<dbReference type="Gene3D" id="3.60.20.10">
    <property type="entry name" value="Glutamine Phosphoribosylpyrophosphate, subunit 1, domain 1"/>
    <property type="match status" value="1"/>
</dbReference>
<dbReference type="PANTHER" id="PTHR39328:SF1">
    <property type="entry name" value="BLL2871 PROTEIN"/>
    <property type="match status" value="1"/>
</dbReference>
<sequence length="217" mass="23554">RRQVGMVAADGKSSTYTGERCLSWAGGRSGPGYAIQGNILTGEAVVTSMEQAYLETEGTLAERLYAAMVAGDSEGGDARGRQSAAMLVVKEGAGYGGYTDQAIDIRIDDHPEPFQELGRLLDIAQVNYTWNEAWTLFTRDQYDEALPYMEHTAELAPENAEVLYDLAVIRLAAGKRSAALEALARAVGLSSKLRFQAKGDDDLKALRGDPEFEKLIQ</sequence>
<dbReference type="SUPFAM" id="SSF56235">
    <property type="entry name" value="N-terminal nucleophile aminohydrolases (Ntn hydrolases)"/>
    <property type="match status" value="1"/>
</dbReference>